<evidence type="ECO:0000256" key="1">
    <source>
        <dbReference type="ARBA" id="ARBA00004123"/>
    </source>
</evidence>
<evidence type="ECO:0000256" key="2">
    <source>
        <dbReference type="ARBA" id="ARBA00023242"/>
    </source>
</evidence>
<dbReference type="InterPro" id="IPR007015">
    <property type="entry name" value="DNA_pol_V/MYBBP1A"/>
</dbReference>
<feature type="compositionally biased region" description="Basic and acidic residues" evidence="3">
    <location>
        <begin position="548"/>
        <end position="558"/>
    </location>
</feature>
<feature type="compositionally biased region" description="Basic and acidic residues" evidence="3">
    <location>
        <begin position="124"/>
        <end position="135"/>
    </location>
</feature>
<keyword evidence="2" id="KW-0539">Nucleus</keyword>
<dbReference type="PANTHER" id="PTHR13213">
    <property type="entry name" value="MYB-BINDING PROTEIN 1A FAMILY MEMBER"/>
    <property type="match status" value="1"/>
</dbReference>
<gene>
    <name evidence="4" type="ORF">LSALG_LOCUS42605</name>
</gene>
<dbReference type="GO" id="GO:0005730">
    <property type="term" value="C:nucleolus"/>
    <property type="evidence" value="ECO:0007669"/>
    <property type="project" value="InterPro"/>
</dbReference>
<protein>
    <recommendedName>
        <fullName evidence="6">DNA polymerase V</fullName>
    </recommendedName>
</protein>
<organism evidence="4 5">
    <name type="scientific">Lactuca saligna</name>
    <name type="common">Willowleaf lettuce</name>
    <dbReference type="NCBI Taxonomy" id="75948"/>
    <lineage>
        <taxon>Eukaryota</taxon>
        <taxon>Viridiplantae</taxon>
        <taxon>Streptophyta</taxon>
        <taxon>Embryophyta</taxon>
        <taxon>Tracheophyta</taxon>
        <taxon>Spermatophyta</taxon>
        <taxon>Magnoliopsida</taxon>
        <taxon>eudicotyledons</taxon>
        <taxon>Gunneridae</taxon>
        <taxon>Pentapetalae</taxon>
        <taxon>asterids</taxon>
        <taxon>campanulids</taxon>
        <taxon>Asterales</taxon>
        <taxon>Asteraceae</taxon>
        <taxon>Cichorioideae</taxon>
        <taxon>Cichorieae</taxon>
        <taxon>Lactucinae</taxon>
        <taxon>Lactuca</taxon>
    </lineage>
</organism>
<evidence type="ECO:0008006" key="6">
    <source>
        <dbReference type="Google" id="ProtNLM"/>
    </source>
</evidence>
<dbReference type="Proteomes" id="UP001177003">
    <property type="component" value="Chromosome 9"/>
</dbReference>
<feature type="compositionally biased region" description="Acidic residues" evidence="3">
    <location>
        <begin position="1437"/>
        <end position="1447"/>
    </location>
</feature>
<evidence type="ECO:0000256" key="3">
    <source>
        <dbReference type="SAM" id="MobiDB-lite"/>
    </source>
</evidence>
<reference evidence="4" key="1">
    <citation type="submission" date="2023-04" db="EMBL/GenBank/DDBJ databases">
        <authorList>
            <person name="Vijverberg K."/>
            <person name="Xiong W."/>
            <person name="Schranz E."/>
        </authorList>
    </citation>
    <scope>NUCLEOTIDE SEQUENCE</scope>
</reference>
<proteinExistence type="predicted"/>
<feature type="region of interest" description="Disordered" evidence="3">
    <location>
        <begin position="1404"/>
        <end position="1447"/>
    </location>
</feature>
<name>A0AA36A403_LACSI</name>
<dbReference type="PANTHER" id="PTHR13213:SF2">
    <property type="entry name" value="MYB-BINDING PROTEIN 1A"/>
    <property type="match status" value="1"/>
</dbReference>
<evidence type="ECO:0000313" key="5">
    <source>
        <dbReference type="Proteomes" id="UP001177003"/>
    </source>
</evidence>
<comment type="subcellular location">
    <subcellularLocation>
        <location evidence="1">Nucleus</location>
    </subcellularLocation>
</comment>
<feature type="compositionally biased region" description="Acidic residues" evidence="3">
    <location>
        <begin position="1404"/>
        <end position="1427"/>
    </location>
</feature>
<dbReference type="GO" id="GO:0003677">
    <property type="term" value="F:DNA binding"/>
    <property type="evidence" value="ECO:0007669"/>
    <property type="project" value="InterPro"/>
</dbReference>
<dbReference type="Pfam" id="PF04931">
    <property type="entry name" value="DNA_pol_phi"/>
    <property type="match status" value="1"/>
</dbReference>
<feature type="region of interest" description="Disordered" evidence="3">
    <location>
        <begin position="509"/>
        <end position="593"/>
    </location>
</feature>
<dbReference type="GO" id="GO:0006355">
    <property type="term" value="P:regulation of DNA-templated transcription"/>
    <property type="evidence" value="ECO:0007669"/>
    <property type="project" value="InterPro"/>
</dbReference>
<feature type="region of interest" description="Disordered" evidence="3">
    <location>
        <begin position="90"/>
        <end position="141"/>
    </location>
</feature>
<keyword evidence="5" id="KW-1185">Reference proteome</keyword>
<sequence length="1777" mass="199203">METQSQSEPFVESNVKTKTDKACEHITIVKDEKGNKSYICNFCEIFWRGGGISIAKKHLVGVSGDISVCTKVSQEVRFLMHGLLKETAQKEKRKASGDGINNVTISDDDEDTEETQNQNVKAHTNKEGKRKEAISRHPPYASLTGRHSHFFTSDRHLSYLFLVAGDNEDHPLLRPFHSSQPLFATVVEAEPPGDPLLTMTEKGITHRSADGRKALLLLSQIDHASLPVTKRTPVGPFFCRCCLHFAQLLPTVRIVACHRGGVNHHGRQPWWLPPLTTTGNQVRECVSQKLGSSMRDFSKCGIVSSGLHQCETSGSKTSSRPLPHTTLGLTLLSTSNLNLKKHPTQKTRYAKKKKRRNTLLLRSFVLSTLLIPVEDRFQPTLPFRCRTGHPSSSFVRSFSAPSAAAKRSFDPCCHRLQHQQPADIKKQICFSLHSATLWFTFSAVESRARSLLRLLSPASTLWTCSASDSLRPPPATPTRIDCLLPATSLPSTRFFSGDFRYFLNSLTSMGSKKRSSDSVEEIDIQKSNTSSDSKVSSEHLKKKIKKVTKNEEEIEKSNNNDNSSNGVKPMERKKKRKALDKEKHRATSGDNAEVKPILANLEVKEVEKSRTSNSLPEFHIGVFKDLGSADGLVREAAAERLVMELQVVQKAYNMLEKKEDVDGGLKLEAEKEDGLNNCAPSIRYAVRRLIRGVSSSRECARQGFALGLTMLVGAVSDIALDSLLKLIVDLLEVSSSMKGQEIKDCLLGRLFAYGALARSGRLIQESEYIKEFTGAVITLATKKRYLQEPAVVVILQLVEKLPVKVVLKQVLDAPGLHEWFEGATEAGNPDALLLALKLREKLSDDNRSFGKLLPNPYSSSSMFSPEHLSILSNCLKESTFCQPRVHGVWPVLVNILLPDVVPEGTDSSTGLNSTKKHKKKPKSSSYEEDLQKNLQNFWDVIIEGSLLLSSHDRKHLVFDVMLLVLPRLPVSCIPIVLSYKIVQCLIDILSTKDSWLYKFAQYFLEKLSDWVSNDDGKRVAVTMALQKHSNGKFDCITRTKTVKDLMSGFTTEPGCMLFIKNLIDMFLDVRPLEEPSDQSQTTDDNSEIGSIEEKDVTSDFLKSWVVDSLPSVLKHAKLDKTEDSNELPEGEGKFGVQKEILKFLAVQGLFSSSLGTEVTSFELDQKFRWPKAATSSSLCRMCIEQLQLLLANAQKGEWPHTVTSGKEANDLGSYFMKFLSVLRNIPSVSLFRSLSDEDEKAFKKLQAMENWLSKEERNCGMSADAHRLHALRYLLIQLLLQILLRPGEFFEAASEIIICCKKFFPSPDLLDSSGDDEADADGDDAPVLMDVFVDTLLSLLPQSSAPMRSSIEQVFKYYSDDVTDDGLLRMLKVIKKDLKPARRQDSDTENDDDTDDDDLLEIEEAEDSDEAETGGEAADDQSEDSEGIADSAGKEDSDSDSDGGMDDEAMFRMDSYLAQIFKEKRNQAGGETAHSQLVLFKLRVLSLLEIYLHENQGKPQVLKVFTNLAQAFVNPNTTEGSEQLGDRICKIMEHKIFKAKHYPKDESVQLSLLEPLLEKNLKLASKPFKKKKSAITPSKKKQSASFQRYRKIVNLAQNSIYWILKIIDSRSFKEDELEKVFEIFKGALTRYFDGKNSMLKLNFLKEIFRRWAWIGRRFFGFLVEKCGGAKSKFRRVEGLDLVLEILKPLNIEGSDVGKKMVSKHMSEICVLIKELVMNMPEKQSKRAEVRKFCGKLFTIFTNLKLSAKFLESLDPEVSVACEGQIGKVFLDLKKQQV</sequence>
<feature type="region of interest" description="Disordered" evidence="3">
    <location>
        <begin position="905"/>
        <end position="926"/>
    </location>
</feature>
<evidence type="ECO:0000313" key="4">
    <source>
        <dbReference type="EMBL" id="CAI9304206.1"/>
    </source>
</evidence>
<accession>A0AA36A403</accession>
<dbReference type="EMBL" id="OX465085">
    <property type="protein sequence ID" value="CAI9304206.1"/>
    <property type="molecule type" value="Genomic_DNA"/>
</dbReference>